<protein>
    <recommendedName>
        <fullName evidence="3">F-box domain-containing protein</fullName>
    </recommendedName>
</protein>
<dbReference type="Proteomes" id="UP000283269">
    <property type="component" value="Unassembled WGS sequence"/>
</dbReference>
<dbReference type="OrthoDB" id="2934649at2759"/>
<keyword evidence="2" id="KW-1185">Reference proteome</keyword>
<dbReference type="AlphaFoldDB" id="A0A409WQA1"/>
<comment type="caution">
    <text evidence="1">The sequence shown here is derived from an EMBL/GenBank/DDBJ whole genome shotgun (WGS) entry which is preliminary data.</text>
</comment>
<accession>A0A409WQA1</accession>
<evidence type="ECO:0000313" key="1">
    <source>
        <dbReference type="EMBL" id="PPQ80677.1"/>
    </source>
</evidence>
<dbReference type="InParanoid" id="A0A409WQA1"/>
<gene>
    <name evidence="1" type="ORF">CVT25_001812</name>
</gene>
<sequence>MGQKDSLPNRDNVLQDSSDILSPIMKLNQDVLWRIFSVNANMDNDEEFRVYAGDKLKYRNIRALFITWHSSQVCQLWRHFILETSSLWAQLIDLDGLSSVDGLMKDEIMRRTGSCALSISGRVFGRTSSEQNFFVAILRRDWTRIRSFKVTIAQSKSIPGIIWNILSEPTNTLEYFRLRADSGINPPDEHRPISNLFSNHAPSLRSFGSWRINFNFESGTNLNWLSNIHQLNISYMTSMSLAQWLQALEQMPQLEDLQLIYPFPTSSSPESDLKLPSVHLPRLLNLYIIHDLTACAVFLDRILPGVGCYLYLDTPDDIDNPPPPSTLVLATKVLARFSQNWFASHAV</sequence>
<name>A0A409WQA1_PSICY</name>
<reference evidence="1 2" key="1">
    <citation type="journal article" date="2018" name="Evol. Lett.">
        <title>Horizontal gene cluster transfer increased hallucinogenic mushroom diversity.</title>
        <authorList>
            <person name="Reynolds H.T."/>
            <person name="Vijayakumar V."/>
            <person name="Gluck-Thaler E."/>
            <person name="Korotkin H.B."/>
            <person name="Matheny P.B."/>
            <person name="Slot J.C."/>
        </authorList>
    </citation>
    <scope>NUCLEOTIDE SEQUENCE [LARGE SCALE GENOMIC DNA]</scope>
    <source>
        <strain evidence="1 2">2631</strain>
    </source>
</reference>
<dbReference type="EMBL" id="NHYD01003313">
    <property type="protein sequence ID" value="PPQ80677.1"/>
    <property type="molecule type" value="Genomic_DNA"/>
</dbReference>
<proteinExistence type="predicted"/>
<evidence type="ECO:0000313" key="2">
    <source>
        <dbReference type="Proteomes" id="UP000283269"/>
    </source>
</evidence>
<organism evidence="1 2">
    <name type="scientific">Psilocybe cyanescens</name>
    <dbReference type="NCBI Taxonomy" id="93625"/>
    <lineage>
        <taxon>Eukaryota</taxon>
        <taxon>Fungi</taxon>
        <taxon>Dikarya</taxon>
        <taxon>Basidiomycota</taxon>
        <taxon>Agaricomycotina</taxon>
        <taxon>Agaricomycetes</taxon>
        <taxon>Agaricomycetidae</taxon>
        <taxon>Agaricales</taxon>
        <taxon>Agaricineae</taxon>
        <taxon>Strophariaceae</taxon>
        <taxon>Psilocybe</taxon>
    </lineage>
</organism>
<evidence type="ECO:0008006" key="3">
    <source>
        <dbReference type="Google" id="ProtNLM"/>
    </source>
</evidence>